<dbReference type="InterPro" id="IPR024079">
    <property type="entry name" value="MetalloPept_cat_dom_sf"/>
</dbReference>
<dbReference type="InterPro" id="IPR012962">
    <property type="entry name" value="Pept_M54_archaemetzincn"/>
</dbReference>
<reference evidence="7 8" key="1">
    <citation type="submission" date="2006-10" db="EMBL/GenBank/DDBJ databases">
        <title>Complete sequence of Methanosaeta thermophila PT.</title>
        <authorList>
            <consortium name="US DOE Joint Genome Institute"/>
            <person name="Copeland A."/>
            <person name="Lucas S."/>
            <person name="Lapidus A."/>
            <person name="Barry K."/>
            <person name="Detter J.C."/>
            <person name="Glavina del Rio T."/>
            <person name="Hammon N."/>
            <person name="Israni S."/>
            <person name="Pitluck S."/>
            <person name="Chain P."/>
            <person name="Malfatti S."/>
            <person name="Shin M."/>
            <person name="Vergez L."/>
            <person name="Schmutz J."/>
            <person name="Larimer F."/>
            <person name="Land M."/>
            <person name="Hauser L."/>
            <person name="Kyrpides N."/>
            <person name="Kim E."/>
            <person name="Smith K.S."/>
            <person name="Ingram-Smith C."/>
            <person name="Richardson P."/>
        </authorList>
    </citation>
    <scope>NUCLEOTIDE SEQUENCE [LARGE SCALE GENOMIC DNA]</scope>
    <source>
        <strain evidence="8">DSM 6194 / JCM 14653 / NBRC 101360 / PT</strain>
    </source>
</reference>
<dbReference type="Gene3D" id="3.40.390.10">
    <property type="entry name" value="Collagenase (Catalytic Domain)"/>
    <property type="match status" value="1"/>
</dbReference>
<accession>A0B6R0</accession>
<evidence type="ECO:0000256" key="1">
    <source>
        <dbReference type="ARBA" id="ARBA00001947"/>
    </source>
</evidence>
<keyword evidence="8" id="KW-1185">Reference proteome</keyword>
<dbReference type="MEROPS" id="M54.002"/>
<name>A0B6R0_METTP</name>
<evidence type="ECO:0000256" key="3">
    <source>
        <dbReference type="ARBA" id="ARBA00022723"/>
    </source>
</evidence>
<dbReference type="Pfam" id="PF07998">
    <property type="entry name" value="Peptidase_M54"/>
    <property type="match status" value="1"/>
</dbReference>
<dbReference type="Proteomes" id="UP000000674">
    <property type="component" value="Chromosome"/>
</dbReference>
<dbReference type="AlphaFoldDB" id="A0B6R0"/>
<keyword evidence="5" id="KW-0862">Zinc</keyword>
<dbReference type="HOGENOM" id="CLU_1745586_0_0_2"/>
<dbReference type="GO" id="GO:0046872">
    <property type="term" value="F:metal ion binding"/>
    <property type="evidence" value="ECO:0007669"/>
    <property type="project" value="UniProtKB-KW"/>
</dbReference>
<evidence type="ECO:0000313" key="8">
    <source>
        <dbReference type="Proteomes" id="UP000000674"/>
    </source>
</evidence>
<organism evidence="7 8">
    <name type="scientific">Methanothrix thermoacetophila (strain DSM 6194 / JCM 14653 / NBRC 101360 / PT)</name>
    <name type="common">Methanosaeta thermophila</name>
    <dbReference type="NCBI Taxonomy" id="349307"/>
    <lineage>
        <taxon>Archaea</taxon>
        <taxon>Methanobacteriati</taxon>
        <taxon>Methanobacteriota</taxon>
        <taxon>Stenosarchaea group</taxon>
        <taxon>Methanomicrobia</taxon>
        <taxon>Methanotrichales</taxon>
        <taxon>Methanotrichaceae</taxon>
        <taxon>Methanothrix</taxon>
    </lineage>
</organism>
<proteinExistence type="predicted"/>
<evidence type="ECO:0000256" key="2">
    <source>
        <dbReference type="ARBA" id="ARBA00022670"/>
    </source>
</evidence>
<sequence>MLSSLFEMSFQNLGLSMEFSNPQEDLQGRTDAVVLLSMLLRKFGAHPAILVVDGEIYLAGVGSIFGCAAGRCAITTTFGLSRGAWMNVVMHEIGHILGLDHCIERCLMQPAMNEEEVERRPFALCEQCFWIAREKQRGPASEYDLHPVP</sequence>
<dbReference type="EMBL" id="CP000477">
    <property type="protein sequence ID" value="ABK14384.1"/>
    <property type="molecule type" value="Genomic_DNA"/>
</dbReference>
<gene>
    <name evidence="7" type="ordered locus">Mthe_0593</name>
</gene>
<dbReference type="GO" id="GO:0008237">
    <property type="term" value="F:metallopeptidase activity"/>
    <property type="evidence" value="ECO:0007669"/>
    <property type="project" value="UniProtKB-KW"/>
</dbReference>
<keyword evidence="2" id="KW-0645">Protease</keyword>
<keyword evidence="3" id="KW-0479">Metal-binding</keyword>
<keyword evidence="4" id="KW-0378">Hydrolase</keyword>
<dbReference type="GO" id="GO:0006508">
    <property type="term" value="P:proteolysis"/>
    <property type="evidence" value="ECO:0007669"/>
    <property type="project" value="UniProtKB-KW"/>
</dbReference>
<evidence type="ECO:0000313" key="7">
    <source>
        <dbReference type="EMBL" id="ABK14384.1"/>
    </source>
</evidence>
<comment type="cofactor">
    <cofactor evidence="1">
        <name>Zn(2+)</name>
        <dbReference type="ChEBI" id="CHEBI:29105"/>
    </cofactor>
</comment>
<evidence type="ECO:0000256" key="5">
    <source>
        <dbReference type="ARBA" id="ARBA00022833"/>
    </source>
</evidence>
<evidence type="ECO:0000256" key="6">
    <source>
        <dbReference type="ARBA" id="ARBA00023049"/>
    </source>
</evidence>
<dbReference type="KEGG" id="mtp:Mthe_0593"/>
<protein>
    <submittedName>
        <fullName evidence="7">Uncharacterized protein</fullName>
    </submittedName>
</protein>
<keyword evidence="6" id="KW-0482">Metalloprotease</keyword>
<dbReference type="SUPFAM" id="SSF55486">
    <property type="entry name" value="Metalloproteases ('zincins'), catalytic domain"/>
    <property type="match status" value="1"/>
</dbReference>
<evidence type="ECO:0000256" key="4">
    <source>
        <dbReference type="ARBA" id="ARBA00022801"/>
    </source>
</evidence>